<feature type="region of interest" description="Disordered" evidence="1">
    <location>
        <begin position="1"/>
        <end position="25"/>
    </location>
</feature>
<name>A0ABQ1Q6Z9_9ACTN</name>
<evidence type="ECO:0000259" key="2">
    <source>
        <dbReference type="Pfam" id="PF01814"/>
    </source>
</evidence>
<accession>A0ABQ1Q6Z9</accession>
<dbReference type="EMBL" id="BMCK01000002">
    <property type="protein sequence ID" value="GGD15620.1"/>
    <property type="molecule type" value="Genomic_DNA"/>
</dbReference>
<keyword evidence="4" id="KW-1185">Reference proteome</keyword>
<reference evidence="4" key="1">
    <citation type="journal article" date="2019" name="Int. J. Syst. Evol. Microbiol.">
        <title>The Global Catalogue of Microorganisms (GCM) 10K type strain sequencing project: providing services to taxonomists for standard genome sequencing and annotation.</title>
        <authorList>
            <consortium name="The Broad Institute Genomics Platform"/>
            <consortium name="The Broad Institute Genome Sequencing Center for Infectious Disease"/>
            <person name="Wu L."/>
            <person name="Ma J."/>
        </authorList>
    </citation>
    <scope>NUCLEOTIDE SEQUENCE [LARGE SCALE GENOMIC DNA]</scope>
    <source>
        <strain evidence="4">CCM 7403</strain>
    </source>
</reference>
<evidence type="ECO:0000256" key="1">
    <source>
        <dbReference type="SAM" id="MobiDB-lite"/>
    </source>
</evidence>
<dbReference type="Gene3D" id="1.20.120.520">
    <property type="entry name" value="nmb1532 protein domain like"/>
    <property type="match status" value="1"/>
</dbReference>
<dbReference type="InterPro" id="IPR012312">
    <property type="entry name" value="Hemerythrin-like"/>
</dbReference>
<sequence length="285" mass="31446">MTTALHEETGDSTARDEQEVTAASEVVNLDDARRRRKARVPGGRFGIVARQKADHERLDQLLDELTAATDATDRARTLSAIARLVFPHAYAEESLLWPVVRRAVPFGEALTAGVEEEHQEVNALWRRLEALQHSGDLDEDHQAVVARLVELLRADVRDEEERILPRLEETLTPTQLRMIGLGWELVRRTAPSRPHPVTSRLAPGHVITAVPLTVLDRSRDLLDAVSLRSPRIARPCRGVSARLGGAAARLERIGAQPEDERAPRRTPGVARLRLVGGADTVPGPV</sequence>
<comment type="caution">
    <text evidence="3">The sequence shown here is derived from an EMBL/GenBank/DDBJ whole genome shotgun (WGS) entry which is preliminary data.</text>
</comment>
<evidence type="ECO:0000313" key="3">
    <source>
        <dbReference type="EMBL" id="GGD15620.1"/>
    </source>
</evidence>
<gene>
    <name evidence="3" type="ORF">GCM10007231_13310</name>
</gene>
<feature type="compositionally biased region" description="Basic and acidic residues" evidence="1">
    <location>
        <begin position="1"/>
        <end position="18"/>
    </location>
</feature>
<dbReference type="PANTHER" id="PTHR35585">
    <property type="entry name" value="HHE DOMAIN PROTEIN (AFU_ORTHOLOGUE AFUA_4G00730)"/>
    <property type="match status" value="1"/>
</dbReference>
<dbReference type="Proteomes" id="UP000630594">
    <property type="component" value="Unassembled WGS sequence"/>
</dbReference>
<dbReference type="PANTHER" id="PTHR35585:SF1">
    <property type="entry name" value="HHE DOMAIN PROTEIN (AFU_ORTHOLOGUE AFUA_4G00730)"/>
    <property type="match status" value="1"/>
</dbReference>
<dbReference type="Pfam" id="PF01814">
    <property type="entry name" value="Hemerythrin"/>
    <property type="match status" value="1"/>
</dbReference>
<evidence type="ECO:0000313" key="4">
    <source>
        <dbReference type="Proteomes" id="UP000630594"/>
    </source>
</evidence>
<proteinExistence type="predicted"/>
<protein>
    <recommendedName>
        <fullName evidence="2">Hemerythrin-like domain-containing protein</fullName>
    </recommendedName>
</protein>
<feature type="domain" description="Hemerythrin-like" evidence="2">
    <location>
        <begin position="48"/>
        <end position="167"/>
    </location>
</feature>
<organism evidence="3 4">
    <name type="scientific">Nocardioides daphniae</name>
    <dbReference type="NCBI Taxonomy" id="402297"/>
    <lineage>
        <taxon>Bacteria</taxon>
        <taxon>Bacillati</taxon>
        <taxon>Actinomycetota</taxon>
        <taxon>Actinomycetes</taxon>
        <taxon>Propionibacteriales</taxon>
        <taxon>Nocardioidaceae</taxon>
        <taxon>Nocardioides</taxon>
    </lineage>
</organism>
<dbReference type="RefSeq" id="WP_188421249.1">
    <property type="nucleotide sequence ID" value="NZ_BMCK01000002.1"/>
</dbReference>